<name>A0A1H1V6K1_9ACTN</name>
<dbReference type="Pfam" id="PF08448">
    <property type="entry name" value="PAS_4"/>
    <property type="match status" value="1"/>
</dbReference>
<evidence type="ECO:0000256" key="3">
    <source>
        <dbReference type="ARBA" id="ARBA00012438"/>
    </source>
</evidence>
<dbReference type="InterPro" id="IPR000014">
    <property type="entry name" value="PAS"/>
</dbReference>
<dbReference type="EC" id="2.7.13.3" evidence="3"/>
<dbReference type="GO" id="GO:0000155">
    <property type="term" value="F:phosphorelay sensor kinase activity"/>
    <property type="evidence" value="ECO:0007669"/>
    <property type="project" value="InterPro"/>
</dbReference>
<evidence type="ECO:0000313" key="10">
    <source>
        <dbReference type="Proteomes" id="UP000198688"/>
    </source>
</evidence>
<dbReference type="SMART" id="SM00388">
    <property type="entry name" value="HisKA"/>
    <property type="match status" value="1"/>
</dbReference>
<dbReference type="InterPro" id="IPR036097">
    <property type="entry name" value="HisK_dim/P_sf"/>
</dbReference>
<reference evidence="9 10" key="1">
    <citation type="submission" date="2016-10" db="EMBL/GenBank/DDBJ databases">
        <authorList>
            <person name="de Groot N.N."/>
        </authorList>
    </citation>
    <scope>NUCLEOTIDE SEQUENCE [LARGE SCALE GENOMIC DNA]</scope>
    <source>
        <strain evidence="9 10">DSM 43941</strain>
    </source>
</reference>
<protein>
    <recommendedName>
        <fullName evidence="3">histidine kinase</fullName>
        <ecNumber evidence="3">2.7.13.3</ecNumber>
    </recommendedName>
</protein>
<keyword evidence="4" id="KW-0597">Phosphoprotein</keyword>
<evidence type="ECO:0000256" key="6">
    <source>
        <dbReference type="ARBA" id="ARBA00023012"/>
    </source>
</evidence>
<dbReference type="Gene3D" id="1.10.287.130">
    <property type="match status" value="1"/>
</dbReference>
<dbReference type="CDD" id="cd00082">
    <property type="entry name" value="HisKA"/>
    <property type="match status" value="1"/>
</dbReference>
<feature type="domain" description="PAS" evidence="8">
    <location>
        <begin position="140"/>
        <end position="178"/>
    </location>
</feature>
<dbReference type="SUPFAM" id="SSF55785">
    <property type="entry name" value="PYP-like sensor domain (PAS domain)"/>
    <property type="match status" value="1"/>
</dbReference>
<dbReference type="Gene3D" id="3.30.450.20">
    <property type="entry name" value="PAS domain"/>
    <property type="match status" value="1"/>
</dbReference>
<dbReference type="InterPro" id="IPR029016">
    <property type="entry name" value="GAF-like_dom_sf"/>
</dbReference>
<dbReference type="PRINTS" id="PR00344">
    <property type="entry name" value="BCTRLSENSOR"/>
</dbReference>
<organism evidence="9 10">
    <name type="scientific">Actinoplanes derwentensis</name>
    <dbReference type="NCBI Taxonomy" id="113562"/>
    <lineage>
        <taxon>Bacteria</taxon>
        <taxon>Bacillati</taxon>
        <taxon>Actinomycetota</taxon>
        <taxon>Actinomycetes</taxon>
        <taxon>Micromonosporales</taxon>
        <taxon>Micromonosporaceae</taxon>
        <taxon>Actinoplanes</taxon>
    </lineage>
</organism>
<feature type="domain" description="Histidine kinase" evidence="7">
    <location>
        <begin position="453"/>
        <end position="670"/>
    </location>
</feature>
<dbReference type="PANTHER" id="PTHR43547">
    <property type="entry name" value="TWO-COMPONENT HISTIDINE KINASE"/>
    <property type="match status" value="1"/>
</dbReference>
<evidence type="ECO:0000256" key="2">
    <source>
        <dbReference type="ARBA" id="ARBA00004236"/>
    </source>
</evidence>
<evidence type="ECO:0000259" key="8">
    <source>
        <dbReference type="PROSITE" id="PS50112"/>
    </source>
</evidence>
<comment type="subcellular location">
    <subcellularLocation>
        <location evidence="2">Cell membrane</location>
    </subcellularLocation>
</comment>
<sequence>MLFVDETVLGDPARLAAVDRARRLLPVQPLPLNALVRMAARLLHAPLATMALAGRDGEHLVSAHGAGEAGAEGACGHVVSLNRPVRSGFLGVPIRDDGGQPVGALAVFDSAERVWTDGEEAALTEIAELLRATGEAEARDRSLLSVLLENLSASVIACDDTGRVIALNRSAREAHGLSATGPMPPDYESTADGVLRDSAMRPLAGDHTPLIRALHGEHLDAVDVLTTTPGDQIRTFATTARPLTARDGRLLGALAVADELTEIRRAERFRICHLAVDKALRTAQTESGAALGVLTAVGTTLGWPCAELFLIDESTGLLRSAAHWDVSGHDTDGFFGNPPSRGMGVTGRVWESGRPLWVADVAIDDDLIKPRELAEVRVWRRRGIRTVLAVPVHDGDTMLGVLICCADSREDHEQLLTVLLEGVAAQFGVYVASRRTAQVTRQLARAQDDLIALVGHEMRTPLTSIAANVTMLVEDSGDLGEDVRQMLRSVARNTTALQRIVDKLLDLAGLDSGYLLLDLEKVDLAVLLAGTVSATRHLAADTGVVLRTALPAHLVLDGDTVRLRQVVDDLLSNAVKYSPLGGEVRIALTTDDTMAELRITDTGIGTSADERGRVFDRFFRGSNVRHQGTVGSGLGLSLASTIVRMHGGAIQLAANQPTGTVVTVRLPLPVA</sequence>
<dbReference type="InterPro" id="IPR003018">
    <property type="entry name" value="GAF"/>
</dbReference>
<dbReference type="Pfam" id="PF13185">
    <property type="entry name" value="GAF_2"/>
    <property type="match status" value="1"/>
</dbReference>
<dbReference type="AlphaFoldDB" id="A0A1H1V6K1"/>
<proteinExistence type="predicted"/>
<dbReference type="GO" id="GO:0005886">
    <property type="term" value="C:plasma membrane"/>
    <property type="evidence" value="ECO:0007669"/>
    <property type="project" value="UniProtKB-SubCell"/>
</dbReference>
<evidence type="ECO:0000256" key="5">
    <source>
        <dbReference type="ARBA" id="ARBA00022777"/>
    </source>
</evidence>
<evidence type="ECO:0000256" key="4">
    <source>
        <dbReference type="ARBA" id="ARBA00022553"/>
    </source>
</evidence>
<dbReference type="InterPro" id="IPR003661">
    <property type="entry name" value="HisK_dim/P_dom"/>
</dbReference>
<dbReference type="SMART" id="SM00065">
    <property type="entry name" value="GAF"/>
    <property type="match status" value="2"/>
</dbReference>
<evidence type="ECO:0000259" key="7">
    <source>
        <dbReference type="PROSITE" id="PS50109"/>
    </source>
</evidence>
<dbReference type="InterPro" id="IPR004358">
    <property type="entry name" value="Sig_transdc_His_kin-like_C"/>
</dbReference>
<keyword evidence="6" id="KW-0902">Two-component regulatory system</keyword>
<keyword evidence="10" id="KW-1185">Reference proteome</keyword>
<dbReference type="STRING" id="113562.SAMN04489716_1662"/>
<dbReference type="InterPro" id="IPR013656">
    <property type="entry name" value="PAS_4"/>
</dbReference>
<dbReference type="SMART" id="SM00387">
    <property type="entry name" value="HATPase_c"/>
    <property type="match status" value="1"/>
</dbReference>
<dbReference type="Pfam" id="PF01590">
    <property type="entry name" value="GAF"/>
    <property type="match status" value="1"/>
</dbReference>
<keyword evidence="5" id="KW-0808">Transferase</keyword>
<accession>A0A1H1V6K1</accession>
<evidence type="ECO:0000256" key="1">
    <source>
        <dbReference type="ARBA" id="ARBA00000085"/>
    </source>
</evidence>
<dbReference type="Gene3D" id="3.30.565.10">
    <property type="entry name" value="Histidine kinase-like ATPase, C-terminal domain"/>
    <property type="match status" value="1"/>
</dbReference>
<dbReference type="InterPro" id="IPR005467">
    <property type="entry name" value="His_kinase_dom"/>
</dbReference>
<dbReference type="SUPFAM" id="SSF55874">
    <property type="entry name" value="ATPase domain of HSP90 chaperone/DNA topoisomerase II/histidine kinase"/>
    <property type="match status" value="1"/>
</dbReference>
<dbReference type="EMBL" id="LT629758">
    <property type="protein sequence ID" value="SDS80434.1"/>
    <property type="molecule type" value="Genomic_DNA"/>
</dbReference>
<dbReference type="Pfam" id="PF02518">
    <property type="entry name" value="HATPase_c"/>
    <property type="match status" value="1"/>
</dbReference>
<dbReference type="CDD" id="cd00075">
    <property type="entry name" value="HATPase"/>
    <property type="match status" value="1"/>
</dbReference>
<dbReference type="PROSITE" id="PS50109">
    <property type="entry name" value="HIS_KIN"/>
    <property type="match status" value="1"/>
</dbReference>
<gene>
    <name evidence="9" type="ORF">SAMN04489716_1662</name>
</gene>
<keyword evidence="5" id="KW-0418">Kinase</keyword>
<dbReference type="InterPro" id="IPR035965">
    <property type="entry name" value="PAS-like_dom_sf"/>
</dbReference>
<dbReference type="InterPro" id="IPR003594">
    <property type="entry name" value="HATPase_dom"/>
</dbReference>
<dbReference type="PROSITE" id="PS50112">
    <property type="entry name" value="PAS"/>
    <property type="match status" value="1"/>
</dbReference>
<dbReference type="InterPro" id="IPR036890">
    <property type="entry name" value="HATPase_C_sf"/>
</dbReference>
<dbReference type="RefSeq" id="WP_092543065.1">
    <property type="nucleotide sequence ID" value="NZ_BOMJ01000076.1"/>
</dbReference>
<dbReference type="Gene3D" id="3.30.450.40">
    <property type="match status" value="1"/>
</dbReference>
<dbReference type="Proteomes" id="UP000198688">
    <property type="component" value="Chromosome I"/>
</dbReference>
<dbReference type="Pfam" id="PF00512">
    <property type="entry name" value="HisKA"/>
    <property type="match status" value="1"/>
</dbReference>
<dbReference type="OrthoDB" id="3273043at2"/>
<evidence type="ECO:0000313" key="9">
    <source>
        <dbReference type="EMBL" id="SDS80434.1"/>
    </source>
</evidence>
<dbReference type="PANTHER" id="PTHR43547:SF2">
    <property type="entry name" value="HYBRID SIGNAL TRANSDUCTION HISTIDINE KINASE C"/>
    <property type="match status" value="1"/>
</dbReference>
<comment type="catalytic activity">
    <reaction evidence="1">
        <text>ATP + protein L-histidine = ADP + protein N-phospho-L-histidine.</text>
        <dbReference type="EC" id="2.7.13.3"/>
    </reaction>
</comment>
<dbReference type="SUPFAM" id="SSF55781">
    <property type="entry name" value="GAF domain-like"/>
    <property type="match status" value="2"/>
</dbReference>
<dbReference type="SUPFAM" id="SSF47384">
    <property type="entry name" value="Homodimeric domain of signal transducing histidine kinase"/>
    <property type="match status" value="1"/>
</dbReference>